<accession>A0A7R8X305</accession>
<dbReference type="Proteomes" id="UP000677054">
    <property type="component" value="Unassembled WGS sequence"/>
</dbReference>
<dbReference type="CDD" id="cd12307">
    <property type="entry name" value="RRM_NIFK_like"/>
    <property type="match status" value="1"/>
</dbReference>
<keyword evidence="2 4" id="KW-0694">RNA-binding</keyword>
<feature type="compositionally biased region" description="Basic residues" evidence="5">
    <location>
        <begin position="374"/>
        <end position="387"/>
    </location>
</feature>
<name>A0A7R8X305_9CRUS</name>
<evidence type="ECO:0000256" key="1">
    <source>
        <dbReference type="ARBA" id="ARBA00004604"/>
    </source>
</evidence>
<dbReference type="AlphaFoldDB" id="A0A7R8X305"/>
<dbReference type="EMBL" id="CAJPEV010000187">
    <property type="protein sequence ID" value="CAG0882002.1"/>
    <property type="molecule type" value="Genomic_DNA"/>
</dbReference>
<feature type="region of interest" description="Disordered" evidence="5">
    <location>
        <begin position="196"/>
        <end position="235"/>
    </location>
</feature>
<feature type="region of interest" description="Disordered" evidence="5">
    <location>
        <begin position="1"/>
        <end position="31"/>
    </location>
</feature>
<proteinExistence type="predicted"/>
<dbReference type="SUPFAM" id="SSF54928">
    <property type="entry name" value="RNA-binding domain, RBD"/>
    <property type="match status" value="1"/>
</dbReference>
<organism evidence="7">
    <name type="scientific">Darwinula stevensoni</name>
    <dbReference type="NCBI Taxonomy" id="69355"/>
    <lineage>
        <taxon>Eukaryota</taxon>
        <taxon>Metazoa</taxon>
        <taxon>Ecdysozoa</taxon>
        <taxon>Arthropoda</taxon>
        <taxon>Crustacea</taxon>
        <taxon>Oligostraca</taxon>
        <taxon>Ostracoda</taxon>
        <taxon>Podocopa</taxon>
        <taxon>Podocopida</taxon>
        <taxon>Darwinulocopina</taxon>
        <taxon>Darwinuloidea</taxon>
        <taxon>Darwinulidae</taxon>
        <taxon>Darwinula</taxon>
    </lineage>
</organism>
<dbReference type="InterPro" id="IPR012677">
    <property type="entry name" value="Nucleotide-bd_a/b_plait_sf"/>
</dbReference>
<evidence type="ECO:0000313" key="8">
    <source>
        <dbReference type="Proteomes" id="UP000677054"/>
    </source>
</evidence>
<comment type="subcellular location">
    <subcellularLocation>
        <location evidence="1">Nucleus</location>
        <location evidence="1">Nucleolus</location>
    </subcellularLocation>
</comment>
<feature type="domain" description="RRM" evidence="6">
    <location>
        <begin position="54"/>
        <end position="132"/>
    </location>
</feature>
<dbReference type="GO" id="GO:0005730">
    <property type="term" value="C:nucleolus"/>
    <property type="evidence" value="ECO:0007669"/>
    <property type="project" value="UniProtKB-SubCell"/>
</dbReference>
<feature type="region of interest" description="Disordered" evidence="5">
    <location>
        <begin position="248"/>
        <end position="393"/>
    </location>
</feature>
<dbReference type="InterPro" id="IPR035979">
    <property type="entry name" value="RBD_domain_sf"/>
</dbReference>
<evidence type="ECO:0000259" key="6">
    <source>
        <dbReference type="PROSITE" id="PS50102"/>
    </source>
</evidence>
<dbReference type="PANTHER" id="PTHR46754">
    <property type="entry name" value="MKI67 FHA DOMAIN-INTERACTING NUCLEOLAR PHOSPHOPROTEIN"/>
    <property type="match status" value="1"/>
</dbReference>
<feature type="compositionally biased region" description="Basic and acidic residues" evidence="5">
    <location>
        <begin position="196"/>
        <end position="216"/>
    </location>
</feature>
<feature type="compositionally biased region" description="Acidic residues" evidence="5">
    <location>
        <begin position="292"/>
        <end position="310"/>
    </location>
</feature>
<keyword evidence="3" id="KW-0539">Nucleus</keyword>
<dbReference type="InterPro" id="IPR000504">
    <property type="entry name" value="RRM_dom"/>
</dbReference>
<dbReference type="GO" id="GO:0003723">
    <property type="term" value="F:RNA binding"/>
    <property type="evidence" value="ECO:0007669"/>
    <property type="project" value="UniProtKB-UniRule"/>
</dbReference>
<dbReference type="Pfam" id="PF00076">
    <property type="entry name" value="RRM_1"/>
    <property type="match status" value="1"/>
</dbReference>
<gene>
    <name evidence="7" type="ORF">DSTB1V02_LOCUS1834</name>
</gene>
<evidence type="ECO:0000256" key="5">
    <source>
        <dbReference type="SAM" id="MobiDB-lite"/>
    </source>
</evidence>
<dbReference type="EMBL" id="LR899704">
    <property type="protein sequence ID" value="CAD7241856.1"/>
    <property type="molecule type" value="Genomic_DNA"/>
</dbReference>
<dbReference type="Gene3D" id="3.30.70.330">
    <property type="match status" value="1"/>
</dbReference>
<reference evidence="7" key="1">
    <citation type="submission" date="2020-11" db="EMBL/GenBank/DDBJ databases">
        <authorList>
            <person name="Tran Van P."/>
        </authorList>
    </citation>
    <scope>NUCLEOTIDE SEQUENCE</scope>
</reference>
<feature type="compositionally biased region" description="Acidic residues" evidence="5">
    <location>
        <begin position="248"/>
        <end position="263"/>
    </location>
</feature>
<evidence type="ECO:0000256" key="2">
    <source>
        <dbReference type="ARBA" id="ARBA00022884"/>
    </source>
</evidence>
<dbReference type="PROSITE" id="PS50102">
    <property type="entry name" value="RRM"/>
    <property type="match status" value="1"/>
</dbReference>
<dbReference type="OrthoDB" id="21467at2759"/>
<keyword evidence="8" id="KW-1185">Reference proteome</keyword>
<protein>
    <recommendedName>
        <fullName evidence="6">RRM domain-containing protein</fullName>
    </recommendedName>
</protein>
<evidence type="ECO:0000256" key="3">
    <source>
        <dbReference type="ARBA" id="ARBA00023242"/>
    </source>
</evidence>
<sequence>MLTSFMMKVRKITSKSGSSKEIKKKKKNEAEKKLMLEKREKQNIYKDHPEKKSSIVYLSHIPHGFYEEEMRKFFSQFGKVRRISLARSKKTGESRGFAFIQFQFPEVASIVAETMNNYLMFKKLLKCKVVPPEKLKPGMFQTPGSMKRMQRLQRLQAQHEGKESARKVQAKAKARLRKLKKQSKKLGITLDGVVDQSEKGTKTEMEEELPESKDDDGVQVSMNKKKKRKEAHVQLDSHISVKLKHMLEDDEQLSSEDEDEGDLTSEASSVEFQEDSIPQKQKHRYFTSKLDEEMELTDESDNEDEDEEVEPSSTATLKPQPKLKSSPFIASAAEKAAGVRRKVDDRFLSHQNVMKVNKKRGGRSPLDQPSPGNKRAKRAPRAKKQKKKDNPVT</sequence>
<evidence type="ECO:0000256" key="4">
    <source>
        <dbReference type="PROSITE-ProRule" id="PRU00176"/>
    </source>
</evidence>
<evidence type="ECO:0000313" key="7">
    <source>
        <dbReference type="EMBL" id="CAD7241856.1"/>
    </source>
</evidence>
<feature type="compositionally biased region" description="Polar residues" evidence="5">
    <location>
        <begin position="267"/>
        <end position="279"/>
    </location>
</feature>
<dbReference type="SMART" id="SM00360">
    <property type="entry name" value="RRM"/>
    <property type="match status" value="1"/>
</dbReference>